<dbReference type="InterPro" id="IPR000053">
    <property type="entry name" value="Thymidine/pyrmidine_PPase"/>
</dbReference>
<keyword evidence="2" id="KW-0808">Transferase</keyword>
<reference evidence="4" key="1">
    <citation type="submission" date="2020-02" db="EMBL/GenBank/DDBJ databases">
        <authorList>
            <person name="Meier V. D."/>
        </authorList>
    </citation>
    <scope>NUCLEOTIDE SEQUENCE</scope>
    <source>
        <strain evidence="4">AVDCRST_MAG55</strain>
    </source>
</reference>
<evidence type="ECO:0000256" key="1">
    <source>
        <dbReference type="ARBA" id="ARBA00022676"/>
    </source>
</evidence>
<evidence type="ECO:0000313" key="4">
    <source>
        <dbReference type="EMBL" id="CAA9431366.1"/>
    </source>
</evidence>
<feature type="region of interest" description="Disordered" evidence="3">
    <location>
        <begin position="52"/>
        <end position="78"/>
    </location>
</feature>
<protein>
    <submittedName>
        <fullName evidence="4">Uncharacterized protein</fullName>
    </submittedName>
</protein>
<evidence type="ECO:0000256" key="2">
    <source>
        <dbReference type="ARBA" id="ARBA00022679"/>
    </source>
</evidence>
<dbReference type="GO" id="GO:0004645">
    <property type="term" value="F:1,4-alpha-oligoglucan phosphorylase activity"/>
    <property type="evidence" value="ECO:0007669"/>
    <property type="project" value="InterPro"/>
</dbReference>
<sequence length="78" mass="8123">MTYGETLTLIRAMAQSGEAYSFPDCVDKHLTGGVGDKIGLTSLPFVAACGAPSPSSPGEASARRAARETSWGRFRAST</sequence>
<dbReference type="EMBL" id="CADCUZ010000132">
    <property type="protein sequence ID" value="CAA9431366.1"/>
    <property type="molecule type" value="Genomic_DNA"/>
</dbReference>
<dbReference type="Gene3D" id="3.40.1030.10">
    <property type="entry name" value="Nucleoside phosphorylase/phosphoribosyltransferase catalytic domain"/>
    <property type="match status" value="1"/>
</dbReference>
<accession>A0A6J4Q3Y7</accession>
<proteinExistence type="predicted"/>
<organism evidence="4">
    <name type="scientific">uncultured Rubrobacteraceae bacterium</name>
    <dbReference type="NCBI Taxonomy" id="349277"/>
    <lineage>
        <taxon>Bacteria</taxon>
        <taxon>Bacillati</taxon>
        <taxon>Actinomycetota</taxon>
        <taxon>Rubrobacteria</taxon>
        <taxon>Rubrobacterales</taxon>
        <taxon>Rubrobacteraceae</taxon>
        <taxon>environmental samples</taxon>
    </lineage>
</organism>
<dbReference type="GO" id="GO:0006206">
    <property type="term" value="P:pyrimidine nucleobase metabolic process"/>
    <property type="evidence" value="ECO:0007669"/>
    <property type="project" value="InterPro"/>
</dbReference>
<evidence type="ECO:0000256" key="3">
    <source>
        <dbReference type="SAM" id="MobiDB-lite"/>
    </source>
</evidence>
<name>A0A6J4Q3Y7_9ACTN</name>
<dbReference type="PANTHER" id="PTHR10515:SF0">
    <property type="entry name" value="THYMIDINE PHOSPHORYLASE"/>
    <property type="match status" value="1"/>
</dbReference>
<keyword evidence="1" id="KW-0328">Glycosyltransferase</keyword>
<gene>
    <name evidence="4" type="ORF">AVDCRST_MAG55-2683</name>
</gene>
<dbReference type="AlphaFoldDB" id="A0A6J4Q3Y7"/>
<dbReference type="GO" id="GO:0005829">
    <property type="term" value="C:cytosol"/>
    <property type="evidence" value="ECO:0007669"/>
    <property type="project" value="TreeGrafter"/>
</dbReference>
<dbReference type="Gene3D" id="1.20.970.10">
    <property type="entry name" value="Transferase, Pyrimidine Nucleoside Phosphorylase, Chain C"/>
    <property type="match status" value="1"/>
</dbReference>
<dbReference type="SUPFAM" id="SSF52418">
    <property type="entry name" value="Nucleoside phosphorylase/phosphoribosyltransferase catalytic domain"/>
    <property type="match status" value="1"/>
</dbReference>
<dbReference type="PANTHER" id="PTHR10515">
    <property type="entry name" value="THYMIDINE PHOSPHORYLASE"/>
    <property type="match status" value="1"/>
</dbReference>
<dbReference type="InterPro" id="IPR035902">
    <property type="entry name" value="Nuc_phospho_transferase"/>
</dbReference>